<sequence>MSHHVKLALLGVFLVLILGPFETDSFSYENLPAVAMDYKVHIDAGKEDCYSQYVNPGATFYVSFQVYTD</sequence>
<dbReference type="OrthoDB" id="10037706at2759"/>
<dbReference type="STRING" id="67767.A0A0J7KEE3"/>
<keyword evidence="1" id="KW-0732">Signal</keyword>
<dbReference type="AlphaFoldDB" id="A0A0J7KEE3"/>
<dbReference type="Proteomes" id="UP000036403">
    <property type="component" value="Unassembled WGS sequence"/>
</dbReference>
<keyword evidence="2" id="KW-0472">Membrane</keyword>
<protein>
    <submittedName>
        <fullName evidence="2">Transmembrane emp24 domain-containing protein 6</fullName>
    </submittedName>
</protein>
<reference evidence="2 3" key="1">
    <citation type="submission" date="2015-04" db="EMBL/GenBank/DDBJ databases">
        <title>Lasius niger genome sequencing.</title>
        <authorList>
            <person name="Konorov E.A."/>
            <person name="Nikitin M.A."/>
            <person name="Kirill M.V."/>
            <person name="Chang P."/>
        </authorList>
    </citation>
    <scope>NUCLEOTIDE SEQUENCE [LARGE SCALE GENOMIC DNA]</scope>
    <source>
        <tissue evidence="2">Whole</tissue>
    </source>
</reference>
<evidence type="ECO:0000313" key="2">
    <source>
        <dbReference type="EMBL" id="KMQ88589.1"/>
    </source>
</evidence>
<proteinExistence type="predicted"/>
<dbReference type="EMBL" id="LBMM01008848">
    <property type="protein sequence ID" value="KMQ88589.1"/>
    <property type="molecule type" value="Genomic_DNA"/>
</dbReference>
<organism evidence="2 3">
    <name type="scientific">Lasius niger</name>
    <name type="common">Black garden ant</name>
    <dbReference type="NCBI Taxonomy" id="67767"/>
    <lineage>
        <taxon>Eukaryota</taxon>
        <taxon>Metazoa</taxon>
        <taxon>Ecdysozoa</taxon>
        <taxon>Arthropoda</taxon>
        <taxon>Hexapoda</taxon>
        <taxon>Insecta</taxon>
        <taxon>Pterygota</taxon>
        <taxon>Neoptera</taxon>
        <taxon>Endopterygota</taxon>
        <taxon>Hymenoptera</taxon>
        <taxon>Apocrita</taxon>
        <taxon>Aculeata</taxon>
        <taxon>Formicoidea</taxon>
        <taxon>Formicidae</taxon>
        <taxon>Formicinae</taxon>
        <taxon>Lasius</taxon>
        <taxon>Lasius</taxon>
    </lineage>
</organism>
<evidence type="ECO:0000313" key="3">
    <source>
        <dbReference type="Proteomes" id="UP000036403"/>
    </source>
</evidence>
<feature type="signal peptide" evidence="1">
    <location>
        <begin position="1"/>
        <end position="23"/>
    </location>
</feature>
<keyword evidence="3" id="KW-1185">Reference proteome</keyword>
<accession>A0A0J7KEE3</accession>
<comment type="caution">
    <text evidence="2">The sequence shown here is derived from an EMBL/GenBank/DDBJ whole genome shotgun (WGS) entry which is preliminary data.</text>
</comment>
<name>A0A0J7KEE3_LASNI</name>
<evidence type="ECO:0000256" key="1">
    <source>
        <dbReference type="SAM" id="SignalP"/>
    </source>
</evidence>
<dbReference type="PaxDb" id="67767-A0A0J7KEE3"/>
<keyword evidence="2" id="KW-0812">Transmembrane</keyword>
<feature type="chain" id="PRO_5005289989" evidence="1">
    <location>
        <begin position="24"/>
        <end position="69"/>
    </location>
</feature>
<gene>
    <name evidence="2" type="ORF">RF55_11899</name>
</gene>